<keyword evidence="1" id="KW-0472">Membrane</keyword>
<feature type="transmembrane region" description="Helical" evidence="1">
    <location>
        <begin position="12"/>
        <end position="28"/>
    </location>
</feature>
<protein>
    <submittedName>
        <fullName evidence="3">VanZ family protein</fullName>
    </submittedName>
</protein>
<dbReference type="PANTHER" id="PTHR28008">
    <property type="entry name" value="DOMAIN PROTEIN, PUTATIVE (AFU_ORTHOLOGUE AFUA_3G10980)-RELATED"/>
    <property type="match status" value="1"/>
</dbReference>
<dbReference type="Proteomes" id="UP000286050">
    <property type="component" value="Unassembled WGS sequence"/>
</dbReference>
<dbReference type="PANTHER" id="PTHR28008:SF1">
    <property type="entry name" value="DOMAIN PROTEIN, PUTATIVE (AFU_ORTHOLOGUE AFUA_3G10980)-RELATED"/>
    <property type="match status" value="1"/>
</dbReference>
<accession>A0A414FY95</accession>
<keyword evidence="1" id="KW-0812">Transmembrane</keyword>
<feature type="transmembrane region" description="Helical" evidence="1">
    <location>
        <begin position="48"/>
        <end position="68"/>
    </location>
</feature>
<sequence length="160" mass="17364">MSSLIRDIKERVSIPGLVLVVLLISVIWGNSLVAGEGSGSLSAGVMEWIQGLLQSLGLPFAWVTNFLIRKAAHFTEYFILALLSSHAFDPKRSAGSEGVVAACVLCVLVSSIDETIQLFVPGRCGQVTDVLIDCSGAFIATFIRSTAVRWYRRREYGRSA</sequence>
<dbReference type="NCBIfam" id="NF037970">
    <property type="entry name" value="vanZ_1"/>
    <property type="match status" value="1"/>
</dbReference>
<evidence type="ECO:0000259" key="2">
    <source>
        <dbReference type="Pfam" id="PF04892"/>
    </source>
</evidence>
<evidence type="ECO:0000313" key="4">
    <source>
        <dbReference type="Proteomes" id="UP000286050"/>
    </source>
</evidence>
<dbReference type="Pfam" id="PF04892">
    <property type="entry name" value="VanZ"/>
    <property type="match status" value="1"/>
</dbReference>
<name>A0A414FY95_9ACTN</name>
<reference evidence="3 4" key="1">
    <citation type="submission" date="2018-08" db="EMBL/GenBank/DDBJ databases">
        <title>A genome reference for cultivated species of the human gut microbiota.</title>
        <authorList>
            <person name="Zou Y."/>
            <person name="Xue W."/>
            <person name="Luo G."/>
        </authorList>
    </citation>
    <scope>NUCLEOTIDE SEQUENCE [LARGE SCALE GENOMIC DNA]</scope>
    <source>
        <strain evidence="3 4">AM30-5LB</strain>
    </source>
</reference>
<feature type="domain" description="VanZ-like" evidence="2">
    <location>
        <begin position="17"/>
        <end position="143"/>
    </location>
</feature>
<evidence type="ECO:0000256" key="1">
    <source>
        <dbReference type="SAM" id="Phobius"/>
    </source>
</evidence>
<dbReference type="InterPro" id="IPR006976">
    <property type="entry name" value="VanZ-like"/>
</dbReference>
<dbReference type="EMBL" id="QSJI01000002">
    <property type="protein sequence ID" value="RHD56484.1"/>
    <property type="molecule type" value="Genomic_DNA"/>
</dbReference>
<gene>
    <name evidence="3" type="ORF">DW787_02750</name>
</gene>
<proteinExistence type="predicted"/>
<keyword evidence="1" id="KW-1133">Transmembrane helix</keyword>
<comment type="caution">
    <text evidence="3">The sequence shown here is derived from an EMBL/GenBank/DDBJ whole genome shotgun (WGS) entry which is preliminary data.</text>
</comment>
<dbReference type="AlphaFoldDB" id="A0A414FY95"/>
<evidence type="ECO:0000313" key="3">
    <source>
        <dbReference type="EMBL" id="RHD56484.1"/>
    </source>
</evidence>
<organism evidence="3 4">
    <name type="scientific">Collinsella intestinalis</name>
    <dbReference type="NCBI Taxonomy" id="147207"/>
    <lineage>
        <taxon>Bacteria</taxon>
        <taxon>Bacillati</taxon>
        <taxon>Actinomycetota</taxon>
        <taxon>Coriobacteriia</taxon>
        <taxon>Coriobacteriales</taxon>
        <taxon>Coriobacteriaceae</taxon>
        <taxon>Collinsella</taxon>
    </lineage>
</organism>